<accession>A0A0F9JVS6</accession>
<proteinExistence type="predicted"/>
<evidence type="ECO:0000313" key="1">
    <source>
        <dbReference type="EMBL" id="KKM66566.1"/>
    </source>
</evidence>
<dbReference type="EMBL" id="LAZR01010503">
    <property type="protein sequence ID" value="KKM66566.1"/>
    <property type="molecule type" value="Genomic_DNA"/>
</dbReference>
<comment type="caution">
    <text evidence="1">The sequence shown here is derived from an EMBL/GenBank/DDBJ whole genome shotgun (WGS) entry which is preliminary data.</text>
</comment>
<name>A0A0F9JVS6_9ZZZZ</name>
<dbReference type="AlphaFoldDB" id="A0A0F9JVS6"/>
<reference evidence="1" key="1">
    <citation type="journal article" date="2015" name="Nature">
        <title>Complex archaea that bridge the gap between prokaryotes and eukaryotes.</title>
        <authorList>
            <person name="Spang A."/>
            <person name="Saw J.H."/>
            <person name="Jorgensen S.L."/>
            <person name="Zaremba-Niedzwiedzka K."/>
            <person name="Martijn J."/>
            <person name="Lind A.E."/>
            <person name="van Eijk R."/>
            <person name="Schleper C."/>
            <person name="Guy L."/>
            <person name="Ettema T.J."/>
        </authorList>
    </citation>
    <scope>NUCLEOTIDE SEQUENCE</scope>
</reference>
<sequence>MISDELKMLYTYLLEYKWHVFECFVGTGGSCHICLSKYKFVSSVDRCVDLHPMEPK</sequence>
<organism evidence="1">
    <name type="scientific">marine sediment metagenome</name>
    <dbReference type="NCBI Taxonomy" id="412755"/>
    <lineage>
        <taxon>unclassified sequences</taxon>
        <taxon>metagenomes</taxon>
        <taxon>ecological metagenomes</taxon>
    </lineage>
</organism>
<protein>
    <submittedName>
        <fullName evidence="1">Uncharacterized protein</fullName>
    </submittedName>
</protein>
<gene>
    <name evidence="1" type="ORF">LCGC14_1479880</name>
</gene>